<keyword evidence="1" id="KW-0732">Signal</keyword>
<protein>
    <submittedName>
        <fullName evidence="2">Uncharacterized protein</fullName>
    </submittedName>
</protein>
<reference evidence="2 3" key="1">
    <citation type="journal article" date="2018" name="Nat. Ecol. Evol.">
        <title>Shark genomes provide insights into elasmobranch evolution and the origin of vertebrates.</title>
        <authorList>
            <person name="Hara Y"/>
            <person name="Yamaguchi K"/>
            <person name="Onimaru K"/>
            <person name="Kadota M"/>
            <person name="Koyanagi M"/>
            <person name="Keeley SD"/>
            <person name="Tatsumi K"/>
            <person name="Tanaka K"/>
            <person name="Motone F"/>
            <person name="Kageyama Y"/>
            <person name="Nozu R"/>
            <person name="Adachi N"/>
            <person name="Nishimura O"/>
            <person name="Nakagawa R"/>
            <person name="Tanegashima C"/>
            <person name="Kiyatake I"/>
            <person name="Matsumoto R"/>
            <person name="Murakumo K"/>
            <person name="Nishida K"/>
            <person name="Terakita A"/>
            <person name="Kuratani S"/>
            <person name="Sato K"/>
            <person name="Hyodo S Kuraku.S."/>
        </authorList>
    </citation>
    <scope>NUCLEOTIDE SEQUENCE [LARGE SCALE GENOMIC DNA]</scope>
</reference>
<name>A0A401TUD0_CHIPU</name>
<evidence type="ECO:0000313" key="2">
    <source>
        <dbReference type="EMBL" id="GCC46254.1"/>
    </source>
</evidence>
<evidence type="ECO:0000256" key="1">
    <source>
        <dbReference type="SAM" id="SignalP"/>
    </source>
</evidence>
<keyword evidence="3" id="KW-1185">Reference proteome</keyword>
<gene>
    <name evidence="2" type="ORF">chiPu_0030653</name>
</gene>
<sequence>MSGNNVRRFILSCVLSLGCAFALCLNAASAASNGSEASAPHDEDKYQAYVEKVAQATRDDAVDRIPPQYPPSGDAFEELVAAAPENIDFCIRYLTEGREGGRIALYAMYQLDVDDYVVLIRKLVKLYRSGLLPELSLAGAIYYRYSLVARDHYDHPKIQALFKELAAQDFPDHIKWEIRYIRSGEGFAKKRWRDFDRECSRWSEIRSISACVSLAAEILRVYAVSLATR</sequence>
<dbReference type="PROSITE" id="PS51257">
    <property type="entry name" value="PROKAR_LIPOPROTEIN"/>
    <property type="match status" value="1"/>
</dbReference>
<proteinExistence type="predicted"/>
<feature type="signal peptide" evidence="1">
    <location>
        <begin position="1"/>
        <end position="30"/>
    </location>
</feature>
<dbReference type="EMBL" id="BEZZ01189255">
    <property type="protein sequence ID" value="GCC46254.1"/>
    <property type="molecule type" value="Genomic_DNA"/>
</dbReference>
<dbReference type="AlphaFoldDB" id="A0A401TUD0"/>
<feature type="chain" id="PRO_5019060071" evidence="1">
    <location>
        <begin position="31"/>
        <end position="229"/>
    </location>
</feature>
<organism evidence="2 3">
    <name type="scientific">Chiloscyllium punctatum</name>
    <name type="common">Brownbanded bambooshark</name>
    <name type="synonym">Hemiscyllium punctatum</name>
    <dbReference type="NCBI Taxonomy" id="137246"/>
    <lineage>
        <taxon>Eukaryota</taxon>
        <taxon>Metazoa</taxon>
        <taxon>Chordata</taxon>
        <taxon>Craniata</taxon>
        <taxon>Vertebrata</taxon>
        <taxon>Chondrichthyes</taxon>
        <taxon>Elasmobranchii</taxon>
        <taxon>Galeomorphii</taxon>
        <taxon>Galeoidea</taxon>
        <taxon>Orectolobiformes</taxon>
        <taxon>Hemiscylliidae</taxon>
        <taxon>Chiloscyllium</taxon>
    </lineage>
</organism>
<evidence type="ECO:0000313" key="3">
    <source>
        <dbReference type="Proteomes" id="UP000287033"/>
    </source>
</evidence>
<dbReference type="Proteomes" id="UP000287033">
    <property type="component" value="Unassembled WGS sequence"/>
</dbReference>
<accession>A0A401TUD0</accession>
<comment type="caution">
    <text evidence="2">The sequence shown here is derived from an EMBL/GenBank/DDBJ whole genome shotgun (WGS) entry which is preliminary data.</text>
</comment>